<protein>
    <submittedName>
        <fullName evidence="1">Uncharacterized protein</fullName>
    </submittedName>
</protein>
<dbReference type="RefSeq" id="WP_264207039.1">
    <property type="nucleotide sequence ID" value="NZ_JAOZEW010000015.1"/>
</dbReference>
<gene>
    <name evidence="1" type="ORF">OIU83_14795</name>
</gene>
<evidence type="ECO:0000313" key="2">
    <source>
        <dbReference type="Proteomes" id="UP001151079"/>
    </source>
</evidence>
<reference evidence="1" key="1">
    <citation type="submission" date="2022-10" db="EMBL/GenBank/DDBJ databases">
        <title>Two novel species of Flavobacterium.</title>
        <authorList>
            <person name="Liu Q."/>
            <person name="Xin Y.-H."/>
        </authorList>
    </citation>
    <scope>NUCLEOTIDE SEQUENCE</scope>
    <source>
        <strain evidence="1">LS1R49</strain>
    </source>
</reference>
<name>A0A9X2ZCN0_9FLAO</name>
<accession>A0A9X2ZCN0</accession>
<sequence length="228" mass="25415">MQLSVLKNVKQIIFTLFLFIITVLKGNAQIRPFIGGAVYLHSDFEKSSFGSFSLGSEFKIIKFLRPEIEISYMFGTPEDAVSLDDKGLTISTSTKFVSAINYSFCPKIVIGDYEEDSGYIQILPKYSFSRIEARRDLASRNPADLTNPIIVRQNASDTQHSLGIGVGYMLNFSGDYSNSLAFNLYYNGINLGKALNELKSNPNSSNYSTQDVLGFGINFYLGLKKKKV</sequence>
<dbReference type="Proteomes" id="UP001151079">
    <property type="component" value="Unassembled WGS sequence"/>
</dbReference>
<comment type="caution">
    <text evidence="1">The sequence shown here is derived from an EMBL/GenBank/DDBJ whole genome shotgun (WGS) entry which is preliminary data.</text>
</comment>
<evidence type="ECO:0000313" key="1">
    <source>
        <dbReference type="EMBL" id="MCV9928936.1"/>
    </source>
</evidence>
<dbReference type="AlphaFoldDB" id="A0A9X2ZCN0"/>
<keyword evidence="2" id="KW-1185">Reference proteome</keyword>
<proteinExistence type="predicted"/>
<organism evidence="1 2">
    <name type="scientific">Flavobacterium shii</name>
    <dbReference type="NCBI Taxonomy" id="2987687"/>
    <lineage>
        <taxon>Bacteria</taxon>
        <taxon>Pseudomonadati</taxon>
        <taxon>Bacteroidota</taxon>
        <taxon>Flavobacteriia</taxon>
        <taxon>Flavobacteriales</taxon>
        <taxon>Flavobacteriaceae</taxon>
        <taxon>Flavobacterium</taxon>
    </lineage>
</organism>
<dbReference type="EMBL" id="JAOZEW010000015">
    <property type="protein sequence ID" value="MCV9928936.1"/>
    <property type="molecule type" value="Genomic_DNA"/>
</dbReference>